<accession>A0A978VE35</accession>
<dbReference type="PANTHER" id="PTHR47801">
    <property type="entry name" value="OS05G0145600 PROTEIN"/>
    <property type="match status" value="1"/>
</dbReference>
<evidence type="ECO:0000313" key="2">
    <source>
        <dbReference type="Proteomes" id="UP000813462"/>
    </source>
</evidence>
<organism evidence="1 2">
    <name type="scientific">Ziziphus jujuba var. spinosa</name>
    <dbReference type="NCBI Taxonomy" id="714518"/>
    <lineage>
        <taxon>Eukaryota</taxon>
        <taxon>Viridiplantae</taxon>
        <taxon>Streptophyta</taxon>
        <taxon>Embryophyta</taxon>
        <taxon>Tracheophyta</taxon>
        <taxon>Spermatophyta</taxon>
        <taxon>Magnoliopsida</taxon>
        <taxon>eudicotyledons</taxon>
        <taxon>Gunneridae</taxon>
        <taxon>Pentapetalae</taxon>
        <taxon>rosids</taxon>
        <taxon>fabids</taxon>
        <taxon>Rosales</taxon>
        <taxon>Rhamnaceae</taxon>
        <taxon>Paliureae</taxon>
        <taxon>Ziziphus</taxon>
    </lineage>
</organism>
<dbReference type="GO" id="GO:0005739">
    <property type="term" value="C:mitochondrion"/>
    <property type="evidence" value="ECO:0007669"/>
    <property type="project" value="TreeGrafter"/>
</dbReference>
<evidence type="ECO:0008006" key="3">
    <source>
        <dbReference type="Google" id="ProtNLM"/>
    </source>
</evidence>
<dbReference type="AlphaFoldDB" id="A0A978VE35"/>
<comment type="caution">
    <text evidence="1">The sequence shown here is derived from an EMBL/GenBank/DDBJ whole genome shotgun (WGS) entry which is preliminary data.</text>
</comment>
<reference evidence="1" key="1">
    <citation type="journal article" date="2021" name="Front. Plant Sci.">
        <title>Chromosome-Scale Genome Assembly for Chinese Sour Jujube and Insights Into Its Genome Evolution and Domestication Signature.</title>
        <authorList>
            <person name="Shen L.-Y."/>
            <person name="Luo H."/>
            <person name="Wang X.-L."/>
            <person name="Wang X.-M."/>
            <person name="Qiu X.-J."/>
            <person name="Liu H."/>
            <person name="Zhou S.-S."/>
            <person name="Jia K.-H."/>
            <person name="Nie S."/>
            <person name="Bao Y.-T."/>
            <person name="Zhang R.-G."/>
            <person name="Yun Q.-Z."/>
            <person name="Chai Y.-H."/>
            <person name="Lu J.-Y."/>
            <person name="Li Y."/>
            <person name="Zhao S.-W."/>
            <person name="Mao J.-F."/>
            <person name="Jia S.-G."/>
            <person name="Mao Y.-M."/>
        </authorList>
    </citation>
    <scope>NUCLEOTIDE SEQUENCE</scope>
    <source>
        <strain evidence="1">AT0</strain>
        <tissue evidence="1">Leaf</tissue>
    </source>
</reference>
<evidence type="ECO:0000313" key="1">
    <source>
        <dbReference type="EMBL" id="KAH7528624.1"/>
    </source>
</evidence>
<sequence length="221" mass="24680">MTAAGLGLNKFCYAGLIAALKNKLPIIKFVERSKEWTSVEVSSASSENLMMGVAEEELYNLPTAEYAHRRGGFLNRQLTVYHVAFHACADLGNVEAIVVDGNSKDEKYPNIFIVMQIMRCYLRARDIDNALKTFEDHMNAKKPAAPELYVTLIEGAMIGHTPKGMQLVQDTLTGGYTTANYIWDLMQARKITPSLPAVEAYYNGLKGREILEDDPWLLQVS</sequence>
<proteinExistence type="predicted"/>
<dbReference type="Proteomes" id="UP000813462">
    <property type="component" value="Unassembled WGS sequence"/>
</dbReference>
<name>A0A978VE35_ZIZJJ</name>
<gene>
    <name evidence="1" type="ORF">FEM48_Zijuj05G0091900</name>
</gene>
<dbReference type="PANTHER" id="PTHR47801:SF1">
    <property type="entry name" value="OS05G0145600 PROTEIN"/>
    <property type="match status" value="1"/>
</dbReference>
<protein>
    <recommendedName>
        <fullName evidence="3">Pentatricopeptide repeat-containing protein</fullName>
    </recommendedName>
</protein>
<dbReference type="EMBL" id="JAEACU010000005">
    <property type="protein sequence ID" value="KAH7528624.1"/>
    <property type="molecule type" value="Genomic_DNA"/>
</dbReference>